<evidence type="ECO:0000256" key="1">
    <source>
        <dbReference type="SAM" id="MobiDB-lite"/>
    </source>
</evidence>
<dbReference type="Pfam" id="PF23921">
    <property type="entry name" value="DUF7260"/>
    <property type="match status" value="1"/>
</dbReference>
<evidence type="ECO:0000259" key="2">
    <source>
        <dbReference type="Pfam" id="PF23921"/>
    </source>
</evidence>
<evidence type="ECO:0000313" key="3">
    <source>
        <dbReference type="EMBL" id="TSD09164.1"/>
    </source>
</evidence>
<keyword evidence="4" id="KW-1185">Reference proteome</keyword>
<gene>
    <name evidence="3" type="ORF">DP107_17085</name>
</gene>
<feature type="domain" description="DUF7260" evidence="2">
    <location>
        <begin position="9"/>
        <end position="248"/>
    </location>
</feature>
<dbReference type="AlphaFoldDB" id="A0A554MVK6"/>
<protein>
    <recommendedName>
        <fullName evidence="2">DUF7260 domain-containing protein</fullName>
    </recommendedName>
</protein>
<dbReference type="RefSeq" id="WP_144263337.1">
    <property type="nucleotide sequence ID" value="NZ_QMDX01000017.1"/>
</dbReference>
<dbReference type="Proteomes" id="UP000319894">
    <property type="component" value="Unassembled WGS sequence"/>
</dbReference>
<dbReference type="InterPro" id="IPR055684">
    <property type="entry name" value="DUF7260"/>
</dbReference>
<organism evidence="3 4">
    <name type="scientific">Haloglomus irregulare</name>
    <dbReference type="NCBI Taxonomy" id="2234134"/>
    <lineage>
        <taxon>Archaea</taxon>
        <taxon>Methanobacteriati</taxon>
        <taxon>Methanobacteriota</taxon>
        <taxon>Stenosarchaea group</taxon>
        <taxon>Halobacteria</taxon>
        <taxon>Halobacteriales</taxon>
        <taxon>Natronomonadaceae</taxon>
        <taxon>Haloglomus</taxon>
    </lineage>
</organism>
<name>A0A554MVK6_9EURY</name>
<evidence type="ECO:0000313" key="4">
    <source>
        <dbReference type="Proteomes" id="UP000319894"/>
    </source>
</evidence>
<sequence>MDTDAALATLDEGIRWAAAEHRLLRDEATALESFGARLENIEPDVAPRPSPEPGGIRMLGPTGSDDDHLAAVRDAYRQTVMSVDHYETEYGEPFEQHVRYEFGPEMAEALEHGSSLPPPVYRRLRTNVADAIERREQVLELLAAERDGLQEIRTALVPVREKLEDIGSCPLEQWTTAALCAEYDQIETFRDQCERLATERQCTRQEHVQARSALPDRTVTEEYMYQPLNTAYPGLAALAVFADRLRETAQELRIVLFDRGSLPTNRDESKNAPSLVDNLT</sequence>
<dbReference type="InParanoid" id="A0A554MVK6"/>
<dbReference type="EMBL" id="QMDX01000017">
    <property type="protein sequence ID" value="TSD09164.1"/>
    <property type="molecule type" value="Genomic_DNA"/>
</dbReference>
<feature type="region of interest" description="Disordered" evidence="1">
    <location>
        <begin position="41"/>
        <end position="64"/>
    </location>
</feature>
<comment type="caution">
    <text evidence="3">The sequence shown here is derived from an EMBL/GenBank/DDBJ whole genome shotgun (WGS) entry which is preliminary data.</text>
</comment>
<dbReference type="OrthoDB" id="206489at2157"/>
<accession>A0A554MVK6</accession>
<reference evidence="3 4" key="1">
    <citation type="submission" date="2018-06" db="EMBL/GenBank/DDBJ databases">
        <title>Natronomonas sp. F16-60 a new haloarchaeon isolated from a solar saltern of Isla Cristina, Huelva, Spain.</title>
        <authorList>
            <person name="Duran-Viseras A."/>
            <person name="Sanchez-Porro C."/>
            <person name="Ventosa A."/>
        </authorList>
    </citation>
    <scope>NUCLEOTIDE SEQUENCE [LARGE SCALE GENOMIC DNA]</scope>
    <source>
        <strain evidence="3 4">F16-60</strain>
    </source>
</reference>
<proteinExistence type="predicted"/>